<evidence type="ECO:0000313" key="3">
    <source>
        <dbReference type="Proteomes" id="UP000280395"/>
    </source>
</evidence>
<feature type="region of interest" description="Disordered" evidence="1">
    <location>
        <begin position="149"/>
        <end position="187"/>
    </location>
</feature>
<sequence>MEKKVLGVLQNFHSEGLYVAPDIPRKKADNAAASYGMPSSAKVFAIVDSTVFGSAKNGLAFTSHGLFWKNDWTTTSAKTHMPWEEFKATTQGRATKGSELILGNGCAFGMAGSSMKPEALLQLLEKLAEQLQEPAEPVGHAVEAPIGQPAAGQAPVVREEPVSAPPAAVIPPRPPQPEPEPEPIRKPAFEGSYQQDQLQILNAVAKRHRLSHQIQVAPSIKVYKVEKVIEISAGQIKPYDILMIVDNTFLQTAKDFLVVTAQAVWAKGTLRKLEQFPISEIRSIRCEAKNLYINDYDFQYFDQLSENEVLVMTNMLKELVVALGNLQQRSVGGGEPQLPHLLDNVLSAIYDDVINDAVSRMRLDNPQGRELITALTDCCFATFLLVSARLQEHQSSDRAEMLGQYLLAQTLATVFALRSSDELWSSLELQVAYMMIQGRLIYRVFGQTERAGIDMYPGQECYVQALRSVMEAGSLDDGLDALRDVLGEITRANQKAIEAAFECADQVQEMFIEGL</sequence>
<proteinExistence type="predicted"/>
<name>A0A3M5UVH4_PSESX</name>
<reference evidence="2 3" key="1">
    <citation type="submission" date="2018-08" db="EMBL/GenBank/DDBJ databases">
        <title>Recombination of ecologically and evolutionarily significant loci maintains genetic cohesion in the Pseudomonas syringae species complex.</title>
        <authorList>
            <person name="Dillon M."/>
            <person name="Thakur S."/>
            <person name="Almeida R.N.D."/>
            <person name="Weir B.S."/>
            <person name="Guttman D.S."/>
        </authorList>
    </citation>
    <scope>NUCLEOTIDE SEQUENCE [LARGE SCALE GENOMIC DNA]</scope>
    <source>
        <strain evidence="2 3">ICMP 14479</strain>
    </source>
</reference>
<dbReference type="RefSeq" id="WP_122301107.1">
    <property type="nucleotide sequence ID" value="NZ_RBUA01001090.1"/>
</dbReference>
<dbReference type="Proteomes" id="UP000280395">
    <property type="component" value="Unassembled WGS sequence"/>
</dbReference>
<accession>A0A3M5UVH4</accession>
<dbReference type="AlphaFoldDB" id="A0A3M5UVH4"/>
<protein>
    <submittedName>
        <fullName evidence="2">Uncharacterized protein</fullName>
    </submittedName>
</protein>
<dbReference type="EMBL" id="RBUA01001090">
    <property type="protein sequence ID" value="RMU49860.1"/>
    <property type="molecule type" value="Genomic_DNA"/>
</dbReference>
<evidence type="ECO:0000313" key="2">
    <source>
        <dbReference type="EMBL" id="RMU49860.1"/>
    </source>
</evidence>
<organism evidence="2 3">
    <name type="scientific">Pseudomonas syringae pv. avii</name>
    <dbReference type="NCBI Taxonomy" id="663959"/>
    <lineage>
        <taxon>Bacteria</taxon>
        <taxon>Pseudomonadati</taxon>
        <taxon>Pseudomonadota</taxon>
        <taxon>Gammaproteobacteria</taxon>
        <taxon>Pseudomonadales</taxon>
        <taxon>Pseudomonadaceae</taxon>
        <taxon>Pseudomonas</taxon>
        <taxon>Pseudomonas syringae</taxon>
    </lineage>
</organism>
<feature type="compositionally biased region" description="Pro residues" evidence="1">
    <location>
        <begin position="168"/>
        <end position="178"/>
    </location>
</feature>
<evidence type="ECO:0000256" key="1">
    <source>
        <dbReference type="SAM" id="MobiDB-lite"/>
    </source>
</evidence>
<gene>
    <name evidence="2" type="ORF">ALP29_00508</name>
</gene>
<comment type="caution">
    <text evidence="2">The sequence shown here is derived from an EMBL/GenBank/DDBJ whole genome shotgun (WGS) entry which is preliminary data.</text>
</comment>